<dbReference type="Gene3D" id="3.90.1410.10">
    <property type="entry name" value="set domain protein methyltransferase, domain 1"/>
    <property type="match status" value="1"/>
</dbReference>
<sequence length="658" mass="74618">MSQDVENIRELLAWGNEHDSFLTHSVEIYHDPVTGLSFRTTEDLLSGSAIANCSYPVSLSYLNAIQHPGFPRRSEPFPISFLETLAPDDPNVIGFFFLIQQYLLKEKSFWWPYIRLLPLPDGPGDLNIPVLWSDDDCRFLAGTNAEPPIRMKQRIWSSEWQKGIRLLQEESYDCQNFTLTLYRWAATIFGSRSFRASLVVADGIISGNDPQTLEHVEKDRFSVLLPIVDIGNHNGINNVKWKPDMRNGLVFSNSYPISKGDQIFNYYGNKSNSELLVAYGFMLPESAGFEANTDSVNLLLKPTSHAVALRRQQACHTIPSNIDEEFMFRVQAQGNPKSLVELRHFPHGLVDLILCMVGNEREVKTFLSLRSHLDYCASIEVDLFAGPLYRGSLLVLQILHDKLRQEKHRIVDWGAELGEPQNHNQELAMIYRRRQIRVLDIATSPLTDRLDHLFSSSSLCGHSCHRNPRNQNPAAGSSKSGDAELLSLECAFDWLRTSFPAVFKPVVRMISDDQEESLPLNWAILVEDWDLTYWIIWLFIVLVLLTRSENQPLDNMTSRTIQSWVGYLLSTYRSSGIHTESNLIAEESEQNTVNQMISSILKLPDIACHNLTAAETERLSNTASYIIQEEGMSVDYVMGDGTSVAQRVLCVRGNMKSV</sequence>
<protein>
    <recommendedName>
        <fullName evidence="3">SET domain-containing protein</fullName>
    </recommendedName>
</protein>
<name>A0A9P8CBN9_9HELO</name>
<proteinExistence type="predicted"/>
<accession>A0A9P8CBN9</accession>
<organism evidence="1 2">
    <name type="scientific">Calycina marina</name>
    <dbReference type="NCBI Taxonomy" id="1763456"/>
    <lineage>
        <taxon>Eukaryota</taxon>
        <taxon>Fungi</taxon>
        <taxon>Dikarya</taxon>
        <taxon>Ascomycota</taxon>
        <taxon>Pezizomycotina</taxon>
        <taxon>Leotiomycetes</taxon>
        <taxon>Helotiales</taxon>
        <taxon>Pezizellaceae</taxon>
        <taxon>Calycina</taxon>
    </lineage>
</organism>
<dbReference type="EMBL" id="MU254343">
    <property type="protein sequence ID" value="KAG9240792.1"/>
    <property type="molecule type" value="Genomic_DNA"/>
</dbReference>
<dbReference type="InterPro" id="IPR050600">
    <property type="entry name" value="SETD3_SETD6_MTase"/>
</dbReference>
<dbReference type="OrthoDB" id="42889at2759"/>
<evidence type="ECO:0008006" key="3">
    <source>
        <dbReference type="Google" id="ProtNLM"/>
    </source>
</evidence>
<dbReference type="PANTHER" id="PTHR13271">
    <property type="entry name" value="UNCHARACTERIZED PUTATIVE METHYLTRANSFERASE"/>
    <property type="match status" value="1"/>
</dbReference>
<dbReference type="Proteomes" id="UP000887226">
    <property type="component" value="Unassembled WGS sequence"/>
</dbReference>
<gene>
    <name evidence="1" type="ORF">BJ878DRAFT_268684</name>
</gene>
<dbReference type="PANTHER" id="PTHR13271:SF146">
    <property type="entry name" value="SET DOMAIN-CONTAINING PROTEIN"/>
    <property type="match status" value="1"/>
</dbReference>
<comment type="caution">
    <text evidence="1">The sequence shown here is derived from an EMBL/GenBank/DDBJ whole genome shotgun (WGS) entry which is preliminary data.</text>
</comment>
<dbReference type="GO" id="GO:0005634">
    <property type="term" value="C:nucleus"/>
    <property type="evidence" value="ECO:0007669"/>
    <property type="project" value="TreeGrafter"/>
</dbReference>
<evidence type="ECO:0000313" key="1">
    <source>
        <dbReference type="EMBL" id="KAG9240792.1"/>
    </source>
</evidence>
<reference evidence="1" key="1">
    <citation type="journal article" date="2021" name="IMA Fungus">
        <title>Genomic characterization of three marine fungi, including Emericellopsis atlantica sp. nov. with signatures of a generalist lifestyle and marine biomass degradation.</title>
        <authorList>
            <person name="Hagestad O.C."/>
            <person name="Hou L."/>
            <person name="Andersen J.H."/>
            <person name="Hansen E.H."/>
            <person name="Altermark B."/>
            <person name="Li C."/>
            <person name="Kuhnert E."/>
            <person name="Cox R.J."/>
            <person name="Crous P.W."/>
            <person name="Spatafora J.W."/>
            <person name="Lail K."/>
            <person name="Amirebrahimi M."/>
            <person name="Lipzen A."/>
            <person name="Pangilinan J."/>
            <person name="Andreopoulos W."/>
            <person name="Hayes R.D."/>
            <person name="Ng V."/>
            <person name="Grigoriev I.V."/>
            <person name="Jackson S.A."/>
            <person name="Sutton T.D.S."/>
            <person name="Dobson A.D.W."/>
            <person name="Rama T."/>
        </authorList>
    </citation>
    <scope>NUCLEOTIDE SEQUENCE</scope>
    <source>
        <strain evidence="1">TRa3180A</strain>
    </source>
</reference>
<dbReference type="SUPFAM" id="SSF82199">
    <property type="entry name" value="SET domain"/>
    <property type="match status" value="1"/>
</dbReference>
<dbReference type="InterPro" id="IPR046341">
    <property type="entry name" value="SET_dom_sf"/>
</dbReference>
<dbReference type="GO" id="GO:0016279">
    <property type="term" value="F:protein-lysine N-methyltransferase activity"/>
    <property type="evidence" value="ECO:0007669"/>
    <property type="project" value="TreeGrafter"/>
</dbReference>
<keyword evidence="2" id="KW-1185">Reference proteome</keyword>
<evidence type="ECO:0000313" key="2">
    <source>
        <dbReference type="Proteomes" id="UP000887226"/>
    </source>
</evidence>
<dbReference type="AlphaFoldDB" id="A0A9P8CBN9"/>